<feature type="compositionally biased region" description="Low complexity" evidence="1">
    <location>
        <begin position="7"/>
        <end position="17"/>
    </location>
</feature>
<feature type="compositionally biased region" description="Basic and acidic residues" evidence="1">
    <location>
        <begin position="19"/>
        <end position="33"/>
    </location>
</feature>
<comment type="caution">
    <text evidence="2">The sequence shown here is derived from an EMBL/GenBank/DDBJ whole genome shotgun (WGS) entry which is preliminary data.</text>
</comment>
<dbReference type="Pfam" id="PF16786">
    <property type="entry name" value="RecA_dep_nuc"/>
    <property type="match status" value="1"/>
</dbReference>
<proteinExistence type="predicted"/>
<feature type="compositionally biased region" description="Polar residues" evidence="1">
    <location>
        <begin position="34"/>
        <end position="46"/>
    </location>
</feature>
<name>A0AAX3JBV8_9GAMM</name>
<feature type="region of interest" description="Disordered" evidence="1">
    <location>
        <begin position="1"/>
        <end position="46"/>
    </location>
</feature>
<evidence type="ECO:0000313" key="3">
    <source>
        <dbReference type="Proteomes" id="UP000433737"/>
    </source>
</evidence>
<dbReference type="Proteomes" id="UP000433737">
    <property type="component" value="Unassembled WGS sequence"/>
</dbReference>
<dbReference type="EMBL" id="CABWMH010000052">
    <property type="protein sequence ID" value="VXC59066.1"/>
    <property type="molecule type" value="Genomic_DNA"/>
</dbReference>
<sequence length="219" mass="24216">MESADFQAARAKQAKAQQRQRDKQAAKLADPEFRQQQYAKQKATSSRMIARQIEKRNSAEWIAEQKAKAVKRSVNASERLRKKKPLPVAAKRQTRASASGRGLKGRTPTAAERVVMDALGKLPCIACLQHGKESLLISLHHIEGRTKTGAHFLQLPLCDPHHQHAAPAKIRAEFPWLVPVHADGITGGKAEFSRHNGTEQELMIKAYALAGITHLLPGH</sequence>
<protein>
    <submittedName>
        <fullName evidence="2">Recombinase</fullName>
    </submittedName>
</protein>
<dbReference type="RefSeq" id="WP_159224212.1">
    <property type="nucleotide sequence ID" value="NZ_LR733503.1"/>
</dbReference>
<gene>
    <name evidence="2" type="ORF">PANT111_560028</name>
</gene>
<organism evidence="2 3">
    <name type="scientific">Pantoea brenneri</name>
    <dbReference type="NCBI Taxonomy" id="472694"/>
    <lineage>
        <taxon>Bacteria</taxon>
        <taxon>Pseudomonadati</taxon>
        <taxon>Pseudomonadota</taxon>
        <taxon>Gammaproteobacteria</taxon>
        <taxon>Enterobacterales</taxon>
        <taxon>Erwiniaceae</taxon>
        <taxon>Pantoea</taxon>
    </lineage>
</organism>
<dbReference type="InterPro" id="IPR031875">
    <property type="entry name" value="RecA_dep_nuc"/>
</dbReference>
<dbReference type="Gene3D" id="3.30.40.190">
    <property type="match status" value="1"/>
</dbReference>
<accession>A0AAX3JBV8</accession>
<feature type="region of interest" description="Disordered" evidence="1">
    <location>
        <begin position="72"/>
        <end position="108"/>
    </location>
</feature>
<evidence type="ECO:0000256" key="1">
    <source>
        <dbReference type="SAM" id="MobiDB-lite"/>
    </source>
</evidence>
<evidence type="ECO:0000313" key="2">
    <source>
        <dbReference type="EMBL" id="VXC59066.1"/>
    </source>
</evidence>
<dbReference type="AlphaFoldDB" id="A0AAX3JBV8"/>
<reference evidence="2 3" key="1">
    <citation type="submission" date="2019-10" db="EMBL/GenBank/DDBJ databases">
        <authorList>
            <person name="Karimi E."/>
        </authorList>
    </citation>
    <scope>NUCLEOTIDE SEQUENCE [LARGE SCALE GENOMIC DNA]</scope>
    <source>
        <strain evidence="2">Pantoea sp. 111</strain>
    </source>
</reference>